<evidence type="ECO:0000313" key="2">
    <source>
        <dbReference type="EMBL" id="CAG8745500.1"/>
    </source>
</evidence>
<proteinExistence type="predicted"/>
<feature type="non-terminal residue" evidence="2">
    <location>
        <position position="1"/>
    </location>
</feature>
<sequence length="55" mass="6533">TFLPIRESLHQSRRRKRTRHSQGLILQERTRINIDNDLNDEELSSKENISIFSSP</sequence>
<comment type="caution">
    <text evidence="2">The sequence shown here is derived from an EMBL/GenBank/DDBJ whole genome shotgun (WGS) entry which is preliminary data.</text>
</comment>
<dbReference type="AlphaFoldDB" id="A0A9N9IRI7"/>
<feature type="region of interest" description="Disordered" evidence="1">
    <location>
        <begin position="1"/>
        <end position="24"/>
    </location>
</feature>
<keyword evidence="3" id="KW-1185">Reference proteome</keyword>
<reference evidence="2" key="1">
    <citation type="submission" date="2021-06" db="EMBL/GenBank/DDBJ databases">
        <authorList>
            <person name="Kallberg Y."/>
            <person name="Tangrot J."/>
            <person name="Rosling A."/>
        </authorList>
    </citation>
    <scope>NUCLEOTIDE SEQUENCE</scope>
    <source>
        <strain evidence="2">UK204</strain>
    </source>
</reference>
<evidence type="ECO:0000313" key="3">
    <source>
        <dbReference type="Proteomes" id="UP000789570"/>
    </source>
</evidence>
<dbReference type="Proteomes" id="UP000789570">
    <property type="component" value="Unassembled WGS sequence"/>
</dbReference>
<organism evidence="2 3">
    <name type="scientific">Funneliformis caledonium</name>
    <dbReference type="NCBI Taxonomy" id="1117310"/>
    <lineage>
        <taxon>Eukaryota</taxon>
        <taxon>Fungi</taxon>
        <taxon>Fungi incertae sedis</taxon>
        <taxon>Mucoromycota</taxon>
        <taxon>Glomeromycotina</taxon>
        <taxon>Glomeromycetes</taxon>
        <taxon>Glomerales</taxon>
        <taxon>Glomeraceae</taxon>
        <taxon>Funneliformis</taxon>
    </lineage>
</organism>
<dbReference type="EMBL" id="CAJVPQ010016371">
    <property type="protein sequence ID" value="CAG8745500.1"/>
    <property type="molecule type" value="Genomic_DNA"/>
</dbReference>
<gene>
    <name evidence="2" type="ORF">FCALED_LOCUS15931</name>
</gene>
<feature type="compositionally biased region" description="Basic residues" evidence="1">
    <location>
        <begin position="11"/>
        <end position="20"/>
    </location>
</feature>
<protein>
    <submittedName>
        <fullName evidence="2">14341_t:CDS:1</fullName>
    </submittedName>
</protein>
<accession>A0A9N9IRI7</accession>
<evidence type="ECO:0000256" key="1">
    <source>
        <dbReference type="SAM" id="MobiDB-lite"/>
    </source>
</evidence>
<name>A0A9N9IRI7_9GLOM</name>